<dbReference type="EMBL" id="CM042885">
    <property type="protein sequence ID" value="KAI4365325.1"/>
    <property type="molecule type" value="Genomic_DNA"/>
</dbReference>
<proteinExistence type="predicted"/>
<dbReference type="Proteomes" id="UP001057402">
    <property type="component" value="Chromosome 6"/>
</dbReference>
<evidence type="ECO:0000313" key="2">
    <source>
        <dbReference type="Proteomes" id="UP001057402"/>
    </source>
</evidence>
<accession>A0ACB9QFY9</accession>
<sequence length="71" mass="7597">MSDLERRDCRHGPNTGLADYAWARQEELGMHSKVRGAVGSGLETIDTSQGARGTALESSDEETEGQTTEGS</sequence>
<keyword evidence="2" id="KW-1185">Reference proteome</keyword>
<organism evidence="1 2">
    <name type="scientific">Melastoma candidum</name>
    <dbReference type="NCBI Taxonomy" id="119954"/>
    <lineage>
        <taxon>Eukaryota</taxon>
        <taxon>Viridiplantae</taxon>
        <taxon>Streptophyta</taxon>
        <taxon>Embryophyta</taxon>
        <taxon>Tracheophyta</taxon>
        <taxon>Spermatophyta</taxon>
        <taxon>Magnoliopsida</taxon>
        <taxon>eudicotyledons</taxon>
        <taxon>Gunneridae</taxon>
        <taxon>Pentapetalae</taxon>
        <taxon>rosids</taxon>
        <taxon>malvids</taxon>
        <taxon>Myrtales</taxon>
        <taxon>Melastomataceae</taxon>
        <taxon>Melastomatoideae</taxon>
        <taxon>Melastomateae</taxon>
        <taxon>Melastoma</taxon>
    </lineage>
</organism>
<gene>
    <name evidence="1" type="ORF">MLD38_021318</name>
</gene>
<evidence type="ECO:0000313" key="1">
    <source>
        <dbReference type="EMBL" id="KAI4365325.1"/>
    </source>
</evidence>
<protein>
    <submittedName>
        <fullName evidence="1">Uncharacterized protein</fullName>
    </submittedName>
</protein>
<comment type="caution">
    <text evidence="1">The sequence shown here is derived from an EMBL/GenBank/DDBJ whole genome shotgun (WGS) entry which is preliminary data.</text>
</comment>
<reference evidence="2" key="1">
    <citation type="journal article" date="2023" name="Front. Plant Sci.">
        <title>Chromosomal-level genome assembly of Melastoma candidum provides insights into trichome evolution.</title>
        <authorList>
            <person name="Zhong Y."/>
            <person name="Wu W."/>
            <person name="Sun C."/>
            <person name="Zou P."/>
            <person name="Liu Y."/>
            <person name="Dai S."/>
            <person name="Zhou R."/>
        </authorList>
    </citation>
    <scope>NUCLEOTIDE SEQUENCE [LARGE SCALE GENOMIC DNA]</scope>
</reference>
<name>A0ACB9QFY9_9MYRT</name>